<dbReference type="InterPro" id="IPR024474">
    <property type="entry name" value="Znf_dom_IS66"/>
</dbReference>
<dbReference type="Pfam" id="PF13005">
    <property type="entry name" value="zf-IS66"/>
    <property type="match status" value="1"/>
</dbReference>
<evidence type="ECO:0000313" key="3">
    <source>
        <dbReference type="Proteomes" id="UP000677913"/>
    </source>
</evidence>
<proteinExistence type="predicted"/>
<feature type="domain" description="Transposase IS66 zinc-finger binding" evidence="1">
    <location>
        <begin position="6"/>
        <end position="44"/>
    </location>
</feature>
<name>A0A8J7WPY0_9ACTN</name>
<organism evidence="2 3">
    <name type="scientific">Actinocrinis puniceicyclus</name>
    <dbReference type="NCBI Taxonomy" id="977794"/>
    <lineage>
        <taxon>Bacteria</taxon>
        <taxon>Bacillati</taxon>
        <taxon>Actinomycetota</taxon>
        <taxon>Actinomycetes</taxon>
        <taxon>Catenulisporales</taxon>
        <taxon>Actinospicaceae</taxon>
        <taxon>Actinocrinis</taxon>
    </lineage>
</organism>
<evidence type="ECO:0000313" key="2">
    <source>
        <dbReference type="EMBL" id="MBS2966511.1"/>
    </source>
</evidence>
<gene>
    <name evidence="2" type="ORF">KGA66_25960</name>
</gene>
<accession>A0A8J7WPY0</accession>
<protein>
    <submittedName>
        <fullName evidence="2">IS66 family transposase zinc-finger binding domain-containing protein</fullName>
    </submittedName>
</protein>
<keyword evidence="2" id="KW-0862">Zinc</keyword>
<dbReference type="RefSeq" id="WP_211471656.1">
    <property type="nucleotide sequence ID" value="NZ_JAGSXH010000158.1"/>
</dbReference>
<keyword evidence="3" id="KW-1185">Reference proteome</keyword>
<dbReference type="GO" id="GO:0008270">
    <property type="term" value="F:zinc ion binding"/>
    <property type="evidence" value="ECO:0007669"/>
    <property type="project" value="UniProtKB-KW"/>
</dbReference>
<keyword evidence="2" id="KW-0863">Zinc-finger</keyword>
<reference evidence="2" key="1">
    <citation type="submission" date="2021-04" db="EMBL/GenBank/DDBJ databases">
        <title>Genome based classification of Actinospica acidithermotolerans sp. nov., an actinobacterium isolated from an Indonesian hot spring.</title>
        <authorList>
            <person name="Kusuma A.B."/>
            <person name="Putra K.E."/>
            <person name="Nafisah S."/>
            <person name="Loh J."/>
            <person name="Nouioui I."/>
            <person name="Goodfellow M."/>
        </authorList>
    </citation>
    <scope>NUCLEOTIDE SEQUENCE</scope>
    <source>
        <strain evidence="2">DSM 45618</strain>
    </source>
</reference>
<keyword evidence="2" id="KW-0479">Metal-binding</keyword>
<dbReference type="EMBL" id="JAGSXH010000158">
    <property type="protein sequence ID" value="MBS2966511.1"/>
    <property type="molecule type" value="Genomic_DNA"/>
</dbReference>
<sequence length="50" mass="5665">MQYEPELCHSCGSGLAGAVEVGREQRQVFDLPELALEVTEHQLIARRWPD</sequence>
<dbReference type="Proteomes" id="UP000677913">
    <property type="component" value="Unassembled WGS sequence"/>
</dbReference>
<evidence type="ECO:0000259" key="1">
    <source>
        <dbReference type="Pfam" id="PF13005"/>
    </source>
</evidence>
<comment type="caution">
    <text evidence="2">The sequence shown here is derived from an EMBL/GenBank/DDBJ whole genome shotgun (WGS) entry which is preliminary data.</text>
</comment>
<dbReference type="AlphaFoldDB" id="A0A8J7WPY0"/>